<comment type="caution">
    <text evidence="2">The sequence shown here is derived from an EMBL/GenBank/DDBJ whole genome shotgun (WGS) entry which is preliminary data.</text>
</comment>
<protein>
    <submittedName>
        <fullName evidence="2">Uncharacterized protein</fullName>
    </submittedName>
</protein>
<feature type="region of interest" description="Disordered" evidence="1">
    <location>
        <begin position="79"/>
        <end position="151"/>
    </location>
</feature>
<dbReference type="Proteomes" id="UP000287224">
    <property type="component" value="Unassembled WGS sequence"/>
</dbReference>
<dbReference type="EMBL" id="BIFQ01000001">
    <property type="protein sequence ID" value="GCE03503.1"/>
    <property type="molecule type" value="Genomic_DNA"/>
</dbReference>
<sequence length="253" mass="28968">MDRPRSRSHTPAEFATEDREEQYSMKADQIVYDVNRSFGTSSQYYTRYPEGQFPHDMPKQIKRDLLLTSQKRSDVLRELYADGSTPPDLRPYLDHAPSGRDQQPFNAQQPSDASRASERTQPPIDLTDTRTGPADTRPQETSHHGYSPEQLRAGLATKDYWDETMARRIRAAGGLSKEEMTALHRQIRPLYQVNTYGGLYYADGYTSHYSRITNLCSSYLAYRRTQSAREAGKATTRENMARFGDKGIPGVRW</sequence>
<feature type="region of interest" description="Disordered" evidence="1">
    <location>
        <begin position="1"/>
        <end position="22"/>
    </location>
</feature>
<keyword evidence="3" id="KW-1185">Reference proteome</keyword>
<proteinExistence type="predicted"/>
<reference evidence="3" key="1">
    <citation type="submission" date="2018-12" db="EMBL/GenBank/DDBJ databases">
        <title>Tengunoibacter tsumagoiensis gen. nov., sp. nov., Dictyobacter kobayashii sp. nov., D. alpinus sp. nov., and D. joshuensis sp. nov. and description of Dictyobacteraceae fam. nov. within the order Ktedonobacterales isolated from Tengu-no-mugimeshi.</title>
        <authorList>
            <person name="Wang C.M."/>
            <person name="Zheng Y."/>
            <person name="Sakai Y."/>
            <person name="Toyoda A."/>
            <person name="Minakuchi Y."/>
            <person name="Abe K."/>
            <person name="Yokota A."/>
            <person name="Yabe S."/>
        </authorList>
    </citation>
    <scope>NUCLEOTIDE SEQUENCE [LARGE SCALE GENOMIC DNA]</scope>
    <source>
        <strain evidence="3">S-27</strain>
    </source>
</reference>
<feature type="compositionally biased region" description="Polar residues" evidence="1">
    <location>
        <begin position="100"/>
        <end position="114"/>
    </location>
</feature>
<dbReference type="AlphaFoldDB" id="A0A401Z9L5"/>
<gene>
    <name evidence="2" type="ORF">KDAU_08320</name>
</gene>
<evidence type="ECO:0000313" key="2">
    <source>
        <dbReference type="EMBL" id="GCE03503.1"/>
    </source>
</evidence>
<evidence type="ECO:0000313" key="3">
    <source>
        <dbReference type="Proteomes" id="UP000287224"/>
    </source>
</evidence>
<name>A0A401Z9L5_9CHLR</name>
<organism evidence="2 3">
    <name type="scientific">Dictyobacter aurantiacus</name>
    <dbReference type="NCBI Taxonomy" id="1936993"/>
    <lineage>
        <taxon>Bacteria</taxon>
        <taxon>Bacillati</taxon>
        <taxon>Chloroflexota</taxon>
        <taxon>Ktedonobacteria</taxon>
        <taxon>Ktedonobacterales</taxon>
        <taxon>Dictyobacteraceae</taxon>
        <taxon>Dictyobacter</taxon>
    </lineage>
</organism>
<evidence type="ECO:0000256" key="1">
    <source>
        <dbReference type="SAM" id="MobiDB-lite"/>
    </source>
</evidence>
<accession>A0A401Z9L5</accession>